<dbReference type="RefSeq" id="WP_126481868.1">
    <property type="nucleotide sequence ID" value="NZ_RXNS01000004.1"/>
</dbReference>
<dbReference type="Gene3D" id="3.40.50.620">
    <property type="entry name" value="HUPs"/>
    <property type="match status" value="2"/>
</dbReference>
<keyword evidence="7" id="KW-1185">Reference proteome</keyword>
<accession>A0A3S0K4R0</accession>
<dbReference type="OrthoDB" id="9792500at2"/>
<dbReference type="InterPro" id="IPR006015">
    <property type="entry name" value="Universal_stress_UspA"/>
</dbReference>
<reference evidence="6 7" key="1">
    <citation type="submission" date="2018-12" db="EMBL/GenBank/DDBJ databases">
        <authorList>
            <person name="Yu L."/>
        </authorList>
    </citation>
    <scope>NUCLEOTIDE SEQUENCE [LARGE SCALE GENOMIC DNA]</scope>
    <source>
        <strain evidence="6 7">11S</strain>
    </source>
</reference>
<proteinExistence type="inferred from homology"/>
<name>A0A3S0K4R0_9GAMM</name>
<evidence type="ECO:0000259" key="5">
    <source>
        <dbReference type="Pfam" id="PF00582"/>
    </source>
</evidence>
<evidence type="ECO:0000256" key="4">
    <source>
        <dbReference type="ARBA" id="ARBA00022490"/>
    </source>
</evidence>
<evidence type="ECO:0000256" key="2">
    <source>
        <dbReference type="ARBA" id="ARBA00008791"/>
    </source>
</evidence>
<dbReference type="PANTHER" id="PTHR46268:SF23">
    <property type="entry name" value="UNIVERSAL STRESS PROTEIN A-RELATED"/>
    <property type="match status" value="1"/>
</dbReference>
<dbReference type="SUPFAM" id="SSF52402">
    <property type="entry name" value="Adenine nucleotide alpha hydrolases-like"/>
    <property type="match status" value="2"/>
</dbReference>
<dbReference type="PANTHER" id="PTHR46268">
    <property type="entry name" value="STRESS RESPONSE PROTEIN NHAX"/>
    <property type="match status" value="1"/>
</dbReference>
<evidence type="ECO:0000256" key="1">
    <source>
        <dbReference type="ARBA" id="ARBA00004496"/>
    </source>
</evidence>
<protein>
    <submittedName>
        <fullName evidence="6">Universal stress protein</fullName>
    </submittedName>
</protein>
<sequence length="281" mass="31906">MSRTLLFACDLSAENRAAFARAIRLANQTGARLDIVHVLDPYLPRRVLHDLEEAVVADIAATLTDIREDYALDEPASLIQTVAGEPYAEIIREAHEREADMIILGAHRKRGQPDLVTGTTLARVLRSAPCPVLSVSHPPTQEWQDILVPVDFSLTSRHTLRETLKRFPEGRLTLLHAWNIPGERELGSDTDYARWRDREVEQLRRHLEQETEQLMSELDDVPDLELVLEQGDPLDVLMTHLRRQPPDLLALGSRGQLGRHSQITERLLAEPHCDVMLCRAW</sequence>
<dbReference type="InterPro" id="IPR014729">
    <property type="entry name" value="Rossmann-like_a/b/a_fold"/>
</dbReference>
<feature type="domain" description="UspA" evidence="5">
    <location>
        <begin position="1"/>
        <end position="135"/>
    </location>
</feature>
<dbReference type="CDD" id="cd00293">
    <property type="entry name" value="USP-like"/>
    <property type="match status" value="2"/>
</dbReference>
<dbReference type="PRINTS" id="PR01438">
    <property type="entry name" value="UNVRSLSTRESS"/>
</dbReference>
<keyword evidence="4" id="KW-0963">Cytoplasm</keyword>
<comment type="subcellular location">
    <subcellularLocation>
        <location evidence="1">Cytoplasm</location>
    </subcellularLocation>
</comment>
<dbReference type="Proteomes" id="UP000267400">
    <property type="component" value="Unassembled WGS sequence"/>
</dbReference>
<gene>
    <name evidence="6" type="ORF">EKG36_05540</name>
</gene>
<dbReference type="EMBL" id="RXNS01000004">
    <property type="protein sequence ID" value="RTR05559.1"/>
    <property type="molecule type" value="Genomic_DNA"/>
</dbReference>
<feature type="domain" description="UspA" evidence="5">
    <location>
        <begin position="144"/>
        <end position="279"/>
    </location>
</feature>
<comment type="similarity">
    <text evidence="2">Belongs to the universal stress protein A family.</text>
</comment>
<dbReference type="InterPro" id="IPR006016">
    <property type="entry name" value="UspA"/>
</dbReference>
<evidence type="ECO:0000313" key="7">
    <source>
        <dbReference type="Proteomes" id="UP000267400"/>
    </source>
</evidence>
<evidence type="ECO:0000256" key="3">
    <source>
        <dbReference type="ARBA" id="ARBA00011738"/>
    </source>
</evidence>
<comment type="subunit">
    <text evidence="3">Homodimer.</text>
</comment>
<dbReference type="AlphaFoldDB" id="A0A3S0K4R0"/>
<dbReference type="Pfam" id="PF00582">
    <property type="entry name" value="Usp"/>
    <property type="match status" value="2"/>
</dbReference>
<evidence type="ECO:0000313" key="6">
    <source>
        <dbReference type="EMBL" id="RTR05559.1"/>
    </source>
</evidence>
<comment type="caution">
    <text evidence="6">The sequence shown here is derived from an EMBL/GenBank/DDBJ whole genome shotgun (WGS) entry which is preliminary data.</text>
</comment>
<organism evidence="6 7">
    <name type="scientific">Halomonas nitroreducens</name>
    <dbReference type="NCBI Taxonomy" id="447425"/>
    <lineage>
        <taxon>Bacteria</taxon>
        <taxon>Pseudomonadati</taxon>
        <taxon>Pseudomonadota</taxon>
        <taxon>Gammaproteobacteria</taxon>
        <taxon>Oceanospirillales</taxon>
        <taxon>Halomonadaceae</taxon>
        <taxon>Halomonas</taxon>
    </lineage>
</organism>
<dbReference type="GO" id="GO:0005737">
    <property type="term" value="C:cytoplasm"/>
    <property type="evidence" value="ECO:0007669"/>
    <property type="project" value="UniProtKB-SubCell"/>
</dbReference>